<proteinExistence type="predicted"/>
<reference evidence="1" key="1">
    <citation type="submission" date="2022-04" db="EMBL/GenBank/DDBJ databases">
        <title>Chromosome-scale genome assembly of Holotrichia oblita Faldermann.</title>
        <authorList>
            <person name="Rongchong L."/>
        </authorList>
    </citation>
    <scope>NUCLEOTIDE SEQUENCE</scope>
    <source>
        <strain evidence="1">81SQS9</strain>
    </source>
</reference>
<dbReference type="Proteomes" id="UP001056778">
    <property type="component" value="Chromosome 9"/>
</dbReference>
<name>A0ACB9SIG6_HOLOL</name>
<organism evidence="1 2">
    <name type="scientific">Holotrichia oblita</name>
    <name type="common">Chafer beetle</name>
    <dbReference type="NCBI Taxonomy" id="644536"/>
    <lineage>
        <taxon>Eukaryota</taxon>
        <taxon>Metazoa</taxon>
        <taxon>Ecdysozoa</taxon>
        <taxon>Arthropoda</taxon>
        <taxon>Hexapoda</taxon>
        <taxon>Insecta</taxon>
        <taxon>Pterygota</taxon>
        <taxon>Neoptera</taxon>
        <taxon>Endopterygota</taxon>
        <taxon>Coleoptera</taxon>
        <taxon>Polyphaga</taxon>
        <taxon>Scarabaeiformia</taxon>
        <taxon>Scarabaeidae</taxon>
        <taxon>Melolonthinae</taxon>
        <taxon>Holotrichia</taxon>
    </lineage>
</organism>
<dbReference type="EMBL" id="CM043023">
    <property type="protein sequence ID" value="KAI4454500.1"/>
    <property type="molecule type" value="Genomic_DNA"/>
</dbReference>
<sequence>MRAAQLFNRIGQIGLGVALVGQAVIFDRFSGVKKNVEDGGTHFFIAWMHLSFLMFVPDLEMFLFRLEVAQQHAEKARFLMVEKAEQTRKATVMSAGEDAQAAILLAKPFGDSDEGLVELRRVEAAEDIASPLSRSRHSKLNACLI</sequence>
<gene>
    <name evidence="1" type="ORF">MML48_9g00016771</name>
</gene>
<keyword evidence="2" id="KW-1185">Reference proteome</keyword>
<evidence type="ECO:0000313" key="1">
    <source>
        <dbReference type="EMBL" id="KAI4454500.1"/>
    </source>
</evidence>
<accession>A0ACB9SIG6</accession>
<protein>
    <submittedName>
        <fullName evidence="1">Prohibitin</fullName>
    </submittedName>
</protein>
<evidence type="ECO:0000313" key="2">
    <source>
        <dbReference type="Proteomes" id="UP001056778"/>
    </source>
</evidence>
<comment type="caution">
    <text evidence="1">The sequence shown here is derived from an EMBL/GenBank/DDBJ whole genome shotgun (WGS) entry which is preliminary data.</text>
</comment>